<sequence length="208" mass="19777">MVVGIGTVLGAPPVAALGIELLSTSGGLSGLAASLGGTAGGAAAVGSGAATGASTAVASISGQALAGTFGSALPGGAGVAGAALKVAANAAFQAGYGAAVGAAEAIASGAASAGAMSGAATAATLTTPLGLAIVGADGYTWDCWKAVVLDESIEPSCGIALRDLYNHPNLRRMTIDSDGFVAENIRGEHFRLYPVHVDGSLAFHATPV</sequence>
<dbReference type="Proteomes" id="UP001175001">
    <property type="component" value="Unassembled WGS sequence"/>
</dbReference>
<dbReference type="AlphaFoldDB" id="A0AA39WG70"/>
<dbReference type="EMBL" id="JAUJDW010000203">
    <property type="protein sequence ID" value="KAK0614788.1"/>
    <property type="molecule type" value="Genomic_DNA"/>
</dbReference>
<name>A0AA39WG70_9PEZI</name>
<protein>
    <submittedName>
        <fullName evidence="1">Uncharacterized protein</fullName>
    </submittedName>
</protein>
<comment type="caution">
    <text evidence="1">The sequence shown here is derived from an EMBL/GenBank/DDBJ whole genome shotgun (WGS) entry which is preliminary data.</text>
</comment>
<keyword evidence="2" id="KW-1185">Reference proteome</keyword>
<proteinExistence type="predicted"/>
<evidence type="ECO:0000313" key="1">
    <source>
        <dbReference type="EMBL" id="KAK0614788.1"/>
    </source>
</evidence>
<accession>A0AA39WG70</accession>
<gene>
    <name evidence="1" type="ORF">DIS24_g11925</name>
</gene>
<reference evidence="1" key="1">
    <citation type="submission" date="2023-06" db="EMBL/GenBank/DDBJ databases">
        <title>Multi-omics analyses reveal the molecular pathogenesis toolkit of Lasiodiplodia hormozganensis, a cross-kingdom pathogen.</title>
        <authorList>
            <person name="Felix C."/>
            <person name="Meneses R."/>
            <person name="Goncalves M.F.M."/>
            <person name="Tilleman L."/>
            <person name="Duarte A.S."/>
            <person name="Jorrin-Novo J.V."/>
            <person name="Van De Peer Y."/>
            <person name="Deforce D."/>
            <person name="Van Nieuwerburgh F."/>
            <person name="Esteves A.C."/>
            <person name="Alves A."/>
        </authorList>
    </citation>
    <scope>NUCLEOTIDE SEQUENCE</scope>
    <source>
        <strain evidence="1">CBS 339.90</strain>
    </source>
</reference>
<evidence type="ECO:0000313" key="2">
    <source>
        <dbReference type="Proteomes" id="UP001175001"/>
    </source>
</evidence>
<organism evidence="1 2">
    <name type="scientific">Lasiodiplodia hormozganensis</name>
    <dbReference type="NCBI Taxonomy" id="869390"/>
    <lineage>
        <taxon>Eukaryota</taxon>
        <taxon>Fungi</taxon>
        <taxon>Dikarya</taxon>
        <taxon>Ascomycota</taxon>
        <taxon>Pezizomycotina</taxon>
        <taxon>Dothideomycetes</taxon>
        <taxon>Dothideomycetes incertae sedis</taxon>
        <taxon>Botryosphaeriales</taxon>
        <taxon>Botryosphaeriaceae</taxon>
        <taxon>Lasiodiplodia</taxon>
    </lineage>
</organism>